<dbReference type="EMBL" id="JANPWB010000010">
    <property type="protein sequence ID" value="KAJ1143225.1"/>
    <property type="molecule type" value="Genomic_DNA"/>
</dbReference>
<organism evidence="2 3">
    <name type="scientific">Pleurodeles waltl</name>
    <name type="common">Iberian ribbed newt</name>
    <dbReference type="NCBI Taxonomy" id="8319"/>
    <lineage>
        <taxon>Eukaryota</taxon>
        <taxon>Metazoa</taxon>
        <taxon>Chordata</taxon>
        <taxon>Craniata</taxon>
        <taxon>Vertebrata</taxon>
        <taxon>Euteleostomi</taxon>
        <taxon>Amphibia</taxon>
        <taxon>Batrachia</taxon>
        <taxon>Caudata</taxon>
        <taxon>Salamandroidea</taxon>
        <taxon>Salamandridae</taxon>
        <taxon>Pleurodelinae</taxon>
        <taxon>Pleurodeles</taxon>
    </lineage>
</organism>
<evidence type="ECO:0000313" key="3">
    <source>
        <dbReference type="Proteomes" id="UP001066276"/>
    </source>
</evidence>
<name>A0AAV7QXU2_PLEWA</name>
<gene>
    <name evidence="2" type="ORF">NDU88_009536</name>
</gene>
<feature type="region of interest" description="Disordered" evidence="1">
    <location>
        <begin position="1"/>
        <end position="26"/>
    </location>
</feature>
<evidence type="ECO:0000256" key="1">
    <source>
        <dbReference type="SAM" id="MobiDB-lite"/>
    </source>
</evidence>
<accession>A0AAV7QXU2</accession>
<dbReference type="AlphaFoldDB" id="A0AAV7QXU2"/>
<feature type="region of interest" description="Disordered" evidence="1">
    <location>
        <begin position="60"/>
        <end position="80"/>
    </location>
</feature>
<keyword evidence="3" id="KW-1185">Reference proteome</keyword>
<sequence>MRGQACDLTSSCESPAPAAHSSSKTPCAASPLYPGDLWLPSAMGTHAPGLVHSTSRMAIQRAAPSPRQPHQAHTCSGPSVLRLPRLPFSERGPLPPSHLGRLPAPSPRWWPRTRPTHTLGLARSICCSDHLGSEVSYLLLYPSRRAGSNHRCPRVTSCQLLHPPNVFCWVSGPWDSRIMQESVFRAGSTNSVLLVGHLVGHAPNQKILGE</sequence>
<comment type="caution">
    <text evidence="2">The sequence shown here is derived from an EMBL/GenBank/DDBJ whole genome shotgun (WGS) entry which is preliminary data.</text>
</comment>
<evidence type="ECO:0000313" key="2">
    <source>
        <dbReference type="EMBL" id="KAJ1143225.1"/>
    </source>
</evidence>
<reference evidence="2" key="1">
    <citation type="journal article" date="2022" name="bioRxiv">
        <title>Sequencing and chromosome-scale assembly of the giantPleurodeles waltlgenome.</title>
        <authorList>
            <person name="Brown T."/>
            <person name="Elewa A."/>
            <person name="Iarovenko S."/>
            <person name="Subramanian E."/>
            <person name="Araus A.J."/>
            <person name="Petzold A."/>
            <person name="Susuki M."/>
            <person name="Suzuki K.-i.T."/>
            <person name="Hayashi T."/>
            <person name="Toyoda A."/>
            <person name="Oliveira C."/>
            <person name="Osipova E."/>
            <person name="Leigh N.D."/>
            <person name="Simon A."/>
            <person name="Yun M.H."/>
        </authorList>
    </citation>
    <scope>NUCLEOTIDE SEQUENCE</scope>
    <source>
        <strain evidence="2">20211129_DDA</strain>
        <tissue evidence="2">Liver</tissue>
    </source>
</reference>
<dbReference type="Proteomes" id="UP001066276">
    <property type="component" value="Chromosome 6"/>
</dbReference>
<protein>
    <submittedName>
        <fullName evidence="2">Uncharacterized protein</fullName>
    </submittedName>
</protein>
<proteinExistence type="predicted"/>